<dbReference type="EMBL" id="SNSC02000010">
    <property type="protein sequence ID" value="TID20863.1"/>
    <property type="molecule type" value="Genomic_DNA"/>
</dbReference>
<evidence type="ECO:0000313" key="3">
    <source>
        <dbReference type="Proteomes" id="UP000298493"/>
    </source>
</evidence>
<feature type="compositionally biased region" description="Low complexity" evidence="1">
    <location>
        <begin position="650"/>
        <end position="670"/>
    </location>
</feature>
<feature type="compositionally biased region" description="Acidic residues" evidence="1">
    <location>
        <begin position="63"/>
        <end position="75"/>
    </location>
</feature>
<evidence type="ECO:0000256" key="1">
    <source>
        <dbReference type="SAM" id="MobiDB-lite"/>
    </source>
</evidence>
<sequence>MAPRTRTKNLSAEHTYASKTALKQKRLPARRRTVTHKSKRPTLEKRQSTLTQIADFGRLPSLDDIDGISDEDEFEGERPPRKRRRTSKTKSESRRDRTLTQMDFVKTPRRTMPVEDSEEEGTLSDDEEIVNEEIHLTPHSETSGLNLRRPPRKILEIADSTESLVTLGSMSAGKSTVDEESSGEQAISTIANDDTGVHARAILPPGIPQTPKRVRLLTIPSSQTPPTTPLSTQRSPTCPGSGKDRSPLQARSTNLPIMKDSLEEVAEPIPEVPTSRSPFVPEFKSAVRETQPIDSPTKERARNFRAQMDALRNGGALQQLRRKTRTFERGQIVRPSTNVLLVSETGEKESRNTRSKNGETQFSIGEETQAILGGIDLSGEMAQEPVYEQEIVEDEADDDESNLEVDAGVNKEDQGHPIDGPIADDENQNTIFEIGEPQEVLENEPEDDTLVLQYIRPREPSPELPYDNYGGEERVPSSQNETPRGTRRTAYEATTQSRHITFSDHIDTLTLPIPQSPTSTAPPEGDIDTQESVDAASAQLIYESQAYAALAASSPIEAEPMPIPTSSPAATRHSSQPRFRTPRVPRKSIQVEFAEEDRTQAPSTSRTESISTTPDTYPKSALKGGRRESPIRSPQVEHIPSSPFPQGGNRSSQPHQIPSSPSQRQQQFRSEPTTPGIFRFLRGPVTTSQLIPDSLRSDLDDGIGLPPRWTQDEEDDDDDEL</sequence>
<dbReference type="AlphaFoldDB" id="A0A4Z1NXP1"/>
<evidence type="ECO:0000313" key="2">
    <source>
        <dbReference type="EMBL" id="TID20863.1"/>
    </source>
</evidence>
<feature type="region of interest" description="Disordered" evidence="1">
    <location>
        <begin position="558"/>
        <end position="721"/>
    </location>
</feature>
<feature type="compositionally biased region" description="Basic residues" evidence="1">
    <location>
        <begin position="22"/>
        <end position="40"/>
    </location>
</feature>
<name>A0A4Z1NXP1_9PEZI</name>
<accession>A0A4Z1NXP1</accession>
<gene>
    <name evidence="2" type="ORF">E6O75_ATG05628</name>
</gene>
<feature type="compositionally biased region" description="Polar residues" evidence="1">
    <location>
        <begin position="600"/>
        <end position="615"/>
    </location>
</feature>
<feature type="compositionally biased region" description="Acidic residues" evidence="1">
    <location>
        <begin position="712"/>
        <end position="721"/>
    </location>
</feature>
<protein>
    <submittedName>
        <fullName evidence="2">Putative ubiquitin fusion degradation protein</fullName>
    </submittedName>
</protein>
<organism evidence="2 3">
    <name type="scientific">Venturia nashicola</name>
    <dbReference type="NCBI Taxonomy" id="86259"/>
    <lineage>
        <taxon>Eukaryota</taxon>
        <taxon>Fungi</taxon>
        <taxon>Dikarya</taxon>
        <taxon>Ascomycota</taxon>
        <taxon>Pezizomycotina</taxon>
        <taxon>Dothideomycetes</taxon>
        <taxon>Pleosporomycetidae</taxon>
        <taxon>Venturiales</taxon>
        <taxon>Venturiaceae</taxon>
        <taxon>Venturia</taxon>
    </lineage>
</organism>
<dbReference type="Proteomes" id="UP000298493">
    <property type="component" value="Unassembled WGS sequence"/>
</dbReference>
<keyword evidence="3" id="KW-1185">Reference proteome</keyword>
<feature type="region of interest" description="Disordered" evidence="1">
    <location>
        <begin position="1"/>
        <end position="128"/>
    </location>
</feature>
<comment type="caution">
    <text evidence="2">The sequence shown here is derived from an EMBL/GenBank/DDBJ whole genome shotgun (WGS) entry which is preliminary data.</text>
</comment>
<feature type="region of interest" description="Disordered" evidence="1">
    <location>
        <begin position="219"/>
        <end position="250"/>
    </location>
</feature>
<feature type="compositionally biased region" description="Polar residues" evidence="1">
    <location>
        <begin position="564"/>
        <end position="578"/>
    </location>
</feature>
<feature type="compositionally biased region" description="Low complexity" evidence="1">
    <location>
        <begin position="219"/>
        <end position="237"/>
    </location>
</feature>
<reference evidence="2 3" key="1">
    <citation type="submission" date="2019-04" db="EMBL/GenBank/DDBJ databases">
        <title>High contiguity whole genome sequence and gene annotation resource for two Venturia nashicola isolates.</title>
        <authorList>
            <person name="Prokchorchik M."/>
            <person name="Won K."/>
            <person name="Lee Y."/>
            <person name="Choi E.D."/>
            <person name="Segonzac C."/>
            <person name="Sohn K.H."/>
        </authorList>
    </citation>
    <scope>NUCLEOTIDE SEQUENCE [LARGE SCALE GENOMIC DNA]</scope>
    <source>
        <strain evidence="2 3">PRI2</strain>
    </source>
</reference>
<proteinExistence type="predicted"/>
<feature type="compositionally biased region" description="Acidic residues" evidence="1">
    <location>
        <begin position="115"/>
        <end position="128"/>
    </location>
</feature>
<feature type="region of interest" description="Disordered" evidence="1">
    <location>
        <begin position="457"/>
        <end position="536"/>
    </location>
</feature>
<feature type="compositionally biased region" description="Basic and acidic residues" evidence="1">
    <location>
        <begin position="89"/>
        <end position="98"/>
    </location>
</feature>